<keyword evidence="10" id="KW-1185">Reference proteome</keyword>
<dbReference type="Pfam" id="PF18517">
    <property type="entry name" value="LZ3wCH"/>
    <property type="match status" value="1"/>
</dbReference>
<dbReference type="EMBL" id="RBNJ01000651">
    <property type="protein sequence ID" value="RUS34217.1"/>
    <property type="molecule type" value="Genomic_DNA"/>
</dbReference>
<sequence>MIVMSQQRVAYRVALSIYLIEHRFSSLNHNGLSTAEKRKRLEGLFHETKEFFQLKELEKIAPKKKGIVTQSVKEVLQSLVDDNLVTTDKIGTSNYFWSFPSTALQTRKCKIDALTDEITKLKSRNAELEQAIQDASGGREETNDRAALLKELAEAESRKKGNLEELQRYRECDPTLLEAKENIFVIQSYCVKNFGMQRADFNENFAIPDDFDTIP</sequence>
<dbReference type="GO" id="GO:0005634">
    <property type="term" value="C:nucleus"/>
    <property type="evidence" value="ECO:0007669"/>
    <property type="project" value="UniProtKB-SubCell"/>
</dbReference>
<keyword evidence="4 5" id="KW-0539">Nucleus</keyword>
<comment type="similarity">
    <text evidence="2 5">Belongs to the MND1 family.</text>
</comment>
<accession>A0A433QWY4</accession>
<evidence type="ECO:0000256" key="2">
    <source>
        <dbReference type="ARBA" id="ARBA00005981"/>
    </source>
</evidence>
<gene>
    <name evidence="9" type="ORF">BC938DRAFT_481777</name>
</gene>
<feature type="domain" description="Mnd1 HTH" evidence="7">
    <location>
        <begin position="43"/>
        <end position="100"/>
    </location>
</feature>
<comment type="subcellular location">
    <subcellularLocation>
        <location evidence="1 5">Nucleus</location>
    </subcellularLocation>
</comment>
<dbReference type="InterPro" id="IPR040453">
    <property type="entry name" value="Mnd1_HTH"/>
</dbReference>
<evidence type="ECO:0000256" key="6">
    <source>
        <dbReference type="SAM" id="Coils"/>
    </source>
</evidence>
<reference evidence="9 10" key="1">
    <citation type="journal article" date="2018" name="New Phytol.">
        <title>Phylogenomics of Endogonaceae and evolution of mycorrhizas within Mucoromycota.</title>
        <authorList>
            <person name="Chang Y."/>
            <person name="Desiro A."/>
            <person name="Na H."/>
            <person name="Sandor L."/>
            <person name="Lipzen A."/>
            <person name="Clum A."/>
            <person name="Barry K."/>
            <person name="Grigoriev I.V."/>
            <person name="Martin F.M."/>
            <person name="Stajich J.E."/>
            <person name="Smith M.E."/>
            <person name="Bonito G."/>
            <person name="Spatafora J.W."/>
        </authorList>
    </citation>
    <scope>NUCLEOTIDE SEQUENCE [LARGE SCALE GENOMIC DNA]</scope>
    <source>
        <strain evidence="9 10">AD002</strain>
    </source>
</reference>
<dbReference type="Proteomes" id="UP000274822">
    <property type="component" value="Unassembled WGS sequence"/>
</dbReference>
<dbReference type="Pfam" id="PF03962">
    <property type="entry name" value="Mnd1"/>
    <property type="match status" value="1"/>
</dbReference>
<dbReference type="PIRSF" id="PIRSF026991">
    <property type="entry name" value="Mnd1"/>
    <property type="match status" value="1"/>
</dbReference>
<feature type="domain" description="Leucine zipper with capping helix" evidence="8">
    <location>
        <begin position="159"/>
        <end position="214"/>
    </location>
</feature>
<dbReference type="GO" id="GO:0003690">
    <property type="term" value="F:double-stranded DNA binding"/>
    <property type="evidence" value="ECO:0007669"/>
    <property type="project" value="InterPro"/>
</dbReference>
<protein>
    <recommendedName>
        <fullName evidence="5">Meiotic nuclear division protein 1</fullName>
    </recommendedName>
</protein>
<comment type="function">
    <text evidence="5">Required for proper homologous chromosome pairing and efficient cross-over and intragenic recombination during meiosis.</text>
</comment>
<evidence type="ECO:0000256" key="3">
    <source>
        <dbReference type="ARBA" id="ARBA00023054"/>
    </source>
</evidence>
<evidence type="ECO:0000313" key="9">
    <source>
        <dbReference type="EMBL" id="RUS34217.1"/>
    </source>
</evidence>
<keyword evidence="3 6" id="KW-0175">Coiled coil</keyword>
<organism evidence="9 10">
    <name type="scientific">Jimgerdemannia flammicorona</name>
    <dbReference type="NCBI Taxonomy" id="994334"/>
    <lineage>
        <taxon>Eukaryota</taxon>
        <taxon>Fungi</taxon>
        <taxon>Fungi incertae sedis</taxon>
        <taxon>Mucoromycota</taxon>
        <taxon>Mucoromycotina</taxon>
        <taxon>Endogonomycetes</taxon>
        <taxon>Endogonales</taxon>
        <taxon>Endogonaceae</taxon>
        <taxon>Jimgerdemannia</taxon>
    </lineage>
</organism>
<dbReference type="InterPro" id="IPR040661">
    <property type="entry name" value="LZ3wCH"/>
</dbReference>
<proteinExistence type="inferred from homology"/>
<evidence type="ECO:0000256" key="4">
    <source>
        <dbReference type="ARBA" id="ARBA00023242"/>
    </source>
</evidence>
<name>A0A433QWY4_9FUNG</name>
<dbReference type="GO" id="GO:0007131">
    <property type="term" value="P:reciprocal meiotic recombination"/>
    <property type="evidence" value="ECO:0007669"/>
    <property type="project" value="InterPro"/>
</dbReference>
<evidence type="ECO:0000256" key="1">
    <source>
        <dbReference type="ARBA" id="ARBA00004123"/>
    </source>
</evidence>
<dbReference type="InterPro" id="IPR005647">
    <property type="entry name" value="Mnd1"/>
</dbReference>
<evidence type="ECO:0000256" key="5">
    <source>
        <dbReference type="PIRNR" id="PIRNR026991"/>
    </source>
</evidence>
<evidence type="ECO:0000313" key="10">
    <source>
        <dbReference type="Proteomes" id="UP000274822"/>
    </source>
</evidence>
<dbReference type="AlphaFoldDB" id="A0A433QWY4"/>
<evidence type="ECO:0000259" key="7">
    <source>
        <dbReference type="Pfam" id="PF03962"/>
    </source>
</evidence>
<comment type="caution">
    <text evidence="9">The sequence shown here is derived from an EMBL/GenBank/DDBJ whole genome shotgun (WGS) entry which is preliminary data.</text>
</comment>
<feature type="coiled-coil region" evidence="6">
    <location>
        <begin position="104"/>
        <end position="165"/>
    </location>
</feature>
<evidence type="ECO:0000259" key="8">
    <source>
        <dbReference type="Pfam" id="PF18517"/>
    </source>
</evidence>